<dbReference type="SMART" id="SM00220">
    <property type="entry name" value="S_TKc"/>
    <property type="match status" value="2"/>
</dbReference>
<feature type="domain" description="Gnk2-homologous" evidence="21">
    <location>
        <begin position="7"/>
        <end position="118"/>
    </location>
</feature>
<evidence type="ECO:0000313" key="23">
    <source>
        <dbReference type="Proteomes" id="UP000324705"/>
    </source>
</evidence>
<dbReference type="FunFam" id="3.30.200.20:FF:000195">
    <property type="entry name" value="G-type lectin S-receptor-like serine/threonine-protein kinase"/>
    <property type="match status" value="1"/>
</dbReference>
<dbReference type="InterPro" id="IPR038408">
    <property type="entry name" value="GNK2_sf"/>
</dbReference>
<evidence type="ECO:0000256" key="18">
    <source>
        <dbReference type="SAM" id="Phobius"/>
    </source>
</evidence>
<dbReference type="Gramene" id="TRITD3Av1G008970.6">
    <property type="protein sequence ID" value="TRITD3Av1G008970.6"/>
    <property type="gene ID" value="TRITD3Av1G008970"/>
</dbReference>
<feature type="domain" description="Gnk2-homologous" evidence="21">
    <location>
        <begin position="670"/>
        <end position="789"/>
    </location>
</feature>
<keyword evidence="6 19" id="KW-0732">Signal</keyword>
<feature type="signal peptide" evidence="19">
    <location>
        <begin position="1"/>
        <end position="22"/>
    </location>
</feature>
<feature type="binding site" evidence="17">
    <location>
        <position position="352"/>
    </location>
    <ligand>
        <name>ATP</name>
        <dbReference type="ChEBI" id="CHEBI:30616"/>
    </ligand>
</feature>
<keyword evidence="13" id="KW-1015">Disulfide bond</keyword>
<comment type="catalytic activity">
    <reaction evidence="15">
        <text>L-threonyl-[protein] + ATP = O-phospho-L-threonyl-[protein] + ADP + H(+)</text>
        <dbReference type="Rhea" id="RHEA:46608"/>
        <dbReference type="Rhea" id="RHEA-COMP:11060"/>
        <dbReference type="Rhea" id="RHEA-COMP:11605"/>
        <dbReference type="ChEBI" id="CHEBI:15378"/>
        <dbReference type="ChEBI" id="CHEBI:30013"/>
        <dbReference type="ChEBI" id="CHEBI:30616"/>
        <dbReference type="ChEBI" id="CHEBI:61977"/>
        <dbReference type="ChEBI" id="CHEBI:456216"/>
        <dbReference type="EC" id="2.7.11.1"/>
    </reaction>
</comment>
<keyword evidence="5 18" id="KW-0812">Transmembrane</keyword>
<dbReference type="InterPro" id="IPR002902">
    <property type="entry name" value="GNK2"/>
</dbReference>
<evidence type="ECO:0000256" key="4">
    <source>
        <dbReference type="ARBA" id="ARBA00022679"/>
    </source>
</evidence>
<evidence type="ECO:0000313" key="22">
    <source>
        <dbReference type="EMBL" id="VAH56025.1"/>
    </source>
</evidence>
<evidence type="ECO:0000256" key="19">
    <source>
        <dbReference type="SAM" id="SignalP"/>
    </source>
</evidence>
<dbReference type="InterPro" id="IPR000719">
    <property type="entry name" value="Prot_kinase_dom"/>
</dbReference>
<dbReference type="FunFam" id="1.10.510.10:FF:000129">
    <property type="entry name" value="cysteine-rich receptor-like protein kinase 10"/>
    <property type="match status" value="2"/>
</dbReference>
<dbReference type="PROSITE" id="PS50011">
    <property type="entry name" value="PROTEIN_KINASE_DOM"/>
    <property type="match status" value="2"/>
</dbReference>
<accession>A0A9R0R9P5</accession>
<keyword evidence="12 18" id="KW-0472">Membrane</keyword>
<dbReference type="PROSITE" id="PS51473">
    <property type="entry name" value="GNK2"/>
    <property type="match status" value="4"/>
</dbReference>
<dbReference type="PANTHER" id="PTHR27002:SF902">
    <property type="entry name" value="CYSTEINE-RICH RECEPTOR-LIKE PROTEIN KINASE"/>
    <property type="match status" value="1"/>
</dbReference>
<keyword evidence="9" id="KW-0418">Kinase</keyword>
<feature type="transmembrane region" description="Helical" evidence="18">
    <location>
        <begin position="939"/>
        <end position="959"/>
    </location>
</feature>
<feature type="domain" description="Gnk2-homologous" evidence="21">
    <location>
        <begin position="800"/>
        <end position="906"/>
    </location>
</feature>
<feature type="domain" description="Protein kinase" evidence="20">
    <location>
        <begin position="324"/>
        <end position="601"/>
    </location>
</feature>
<proteinExistence type="predicted"/>
<evidence type="ECO:0000256" key="17">
    <source>
        <dbReference type="PROSITE-ProRule" id="PRU10141"/>
    </source>
</evidence>
<dbReference type="PROSITE" id="PS00107">
    <property type="entry name" value="PROTEIN_KINASE_ATP"/>
    <property type="match status" value="1"/>
</dbReference>
<dbReference type="GO" id="GO:0006950">
    <property type="term" value="P:response to stress"/>
    <property type="evidence" value="ECO:0007669"/>
    <property type="project" value="UniProtKB-ARBA"/>
</dbReference>
<evidence type="ECO:0000256" key="3">
    <source>
        <dbReference type="ARBA" id="ARBA00022527"/>
    </source>
</evidence>
<dbReference type="Proteomes" id="UP000324705">
    <property type="component" value="Chromosome 3A"/>
</dbReference>
<dbReference type="Gene3D" id="1.10.510.10">
    <property type="entry name" value="Transferase(Phosphotransferase) domain 1"/>
    <property type="match status" value="2"/>
</dbReference>
<dbReference type="InterPro" id="IPR017441">
    <property type="entry name" value="Protein_kinase_ATP_BS"/>
</dbReference>
<dbReference type="SUPFAM" id="SSF56112">
    <property type="entry name" value="Protein kinase-like (PK-like)"/>
    <property type="match status" value="2"/>
</dbReference>
<dbReference type="EMBL" id="LT934115">
    <property type="protein sequence ID" value="VAH56025.1"/>
    <property type="molecule type" value="Genomic_DNA"/>
</dbReference>
<protein>
    <recommendedName>
        <fullName evidence="2">non-specific serine/threonine protein kinase</fullName>
        <ecNumber evidence="2">2.7.11.1</ecNumber>
    </recommendedName>
</protein>
<reference evidence="22 23" key="1">
    <citation type="submission" date="2017-09" db="EMBL/GenBank/DDBJ databases">
        <authorList>
            <consortium name="International Durum Wheat Genome Sequencing Consortium (IDWGSC)"/>
            <person name="Milanesi L."/>
        </authorList>
    </citation>
    <scope>NUCLEOTIDE SEQUENCE [LARGE SCALE GENOMIC DNA]</scope>
    <source>
        <strain evidence="23">cv. Svevo</strain>
    </source>
</reference>
<evidence type="ECO:0000256" key="9">
    <source>
        <dbReference type="ARBA" id="ARBA00022777"/>
    </source>
</evidence>
<keyword evidence="7" id="KW-0677">Repeat</keyword>
<dbReference type="Gene3D" id="3.30.200.20">
    <property type="entry name" value="Phosphorylase Kinase, domain 1"/>
    <property type="match status" value="2"/>
</dbReference>
<evidence type="ECO:0000256" key="16">
    <source>
        <dbReference type="ARBA" id="ARBA00048679"/>
    </source>
</evidence>
<dbReference type="EC" id="2.7.11.1" evidence="2"/>
<dbReference type="Gene3D" id="3.30.430.20">
    <property type="entry name" value="Gnk2 domain, C-X8-C-X2-C motif"/>
    <property type="match status" value="4"/>
</dbReference>
<keyword evidence="8 17" id="KW-0547">Nucleotide-binding</keyword>
<dbReference type="GO" id="GO:0004674">
    <property type="term" value="F:protein serine/threonine kinase activity"/>
    <property type="evidence" value="ECO:0007669"/>
    <property type="project" value="UniProtKB-KW"/>
</dbReference>
<comment type="catalytic activity">
    <reaction evidence="16">
        <text>L-seryl-[protein] + ATP = O-phospho-L-seryl-[protein] + ADP + H(+)</text>
        <dbReference type="Rhea" id="RHEA:17989"/>
        <dbReference type="Rhea" id="RHEA-COMP:9863"/>
        <dbReference type="Rhea" id="RHEA-COMP:11604"/>
        <dbReference type="ChEBI" id="CHEBI:15378"/>
        <dbReference type="ChEBI" id="CHEBI:29999"/>
        <dbReference type="ChEBI" id="CHEBI:30616"/>
        <dbReference type="ChEBI" id="CHEBI:83421"/>
        <dbReference type="ChEBI" id="CHEBI:456216"/>
        <dbReference type="EC" id="2.7.11.1"/>
    </reaction>
</comment>
<evidence type="ECO:0000256" key="11">
    <source>
        <dbReference type="ARBA" id="ARBA00022989"/>
    </source>
</evidence>
<feature type="domain" description="Gnk2-homologous" evidence="21">
    <location>
        <begin position="125"/>
        <end position="234"/>
    </location>
</feature>
<evidence type="ECO:0000256" key="8">
    <source>
        <dbReference type="ARBA" id="ARBA00022741"/>
    </source>
</evidence>
<feature type="transmembrane region" description="Helical" evidence="18">
    <location>
        <begin position="261"/>
        <end position="283"/>
    </location>
</feature>
<dbReference type="FunFam" id="3.30.200.20:FF:000142">
    <property type="entry name" value="Cysteine-rich receptor-like protein kinase 10"/>
    <property type="match status" value="1"/>
</dbReference>
<evidence type="ECO:0000256" key="10">
    <source>
        <dbReference type="ARBA" id="ARBA00022840"/>
    </source>
</evidence>
<gene>
    <name evidence="22" type="ORF">TRITD_3Av1G008970</name>
</gene>
<dbReference type="Pfam" id="PF00069">
    <property type="entry name" value="Pkinase"/>
    <property type="match status" value="1"/>
</dbReference>
<dbReference type="CDD" id="cd23509">
    <property type="entry name" value="Gnk2-like"/>
    <property type="match status" value="4"/>
</dbReference>
<evidence type="ECO:0000256" key="1">
    <source>
        <dbReference type="ARBA" id="ARBA00004167"/>
    </source>
</evidence>
<keyword evidence="10 17" id="KW-0067">ATP-binding</keyword>
<keyword evidence="3" id="KW-0723">Serine/threonine-protein kinase</keyword>
<dbReference type="Pfam" id="PF01657">
    <property type="entry name" value="Stress-antifung"/>
    <property type="match status" value="4"/>
</dbReference>
<dbReference type="InterPro" id="IPR008271">
    <property type="entry name" value="Ser/Thr_kinase_AS"/>
</dbReference>
<keyword evidence="14" id="KW-0325">Glycoprotein</keyword>
<evidence type="ECO:0000256" key="2">
    <source>
        <dbReference type="ARBA" id="ARBA00012513"/>
    </source>
</evidence>
<dbReference type="PROSITE" id="PS00108">
    <property type="entry name" value="PROTEIN_KINASE_ST"/>
    <property type="match status" value="2"/>
</dbReference>
<keyword evidence="11 18" id="KW-1133">Transmembrane helix</keyword>
<dbReference type="GO" id="GO:0005886">
    <property type="term" value="C:plasma membrane"/>
    <property type="evidence" value="ECO:0007669"/>
    <property type="project" value="TreeGrafter"/>
</dbReference>
<evidence type="ECO:0000256" key="7">
    <source>
        <dbReference type="ARBA" id="ARBA00022737"/>
    </source>
</evidence>
<comment type="subcellular location">
    <subcellularLocation>
        <location evidence="1">Membrane</location>
        <topology evidence="1">Single-pass membrane protein</topology>
    </subcellularLocation>
</comment>
<dbReference type="InterPro" id="IPR011009">
    <property type="entry name" value="Kinase-like_dom_sf"/>
</dbReference>
<feature type="domain" description="Protein kinase" evidence="20">
    <location>
        <begin position="1012"/>
        <end position="1297"/>
    </location>
</feature>
<keyword evidence="4" id="KW-0808">Transferase</keyword>
<evidence type="ECO:0000256" key="15">
    <source>
        <dbReference type="ARBA" id="ARBA00047899"/>
    </source>
</evidence>
<evidence type="ECO:0000259" key="21">
    <source>
        <dbReference type="PROSITE" id="PS51473"/>
    </source>
</evidence>
<dbReference type="InterPro" id="IPR001245">
    <property type="entry name" value="Ser-Thr/Tyr_kinase_cat_dom"/>
</dbReference>
<organism evidence="22 23">
    <name type="scientific">Triticum turgidum subsp. durum</name>
    <name type="common">Durum wheat</name>
    <name type="synonym">Triticum durum</name>
    <dbReference type="NCBI Taxonomy" id="4567"/>
    <lineage>
        <taxon>Eukaryota</taxon>
        <taxon>Viridiplantae</taxon>
        <taxon>Streptophyta</taxon>
        <taxon>Embryophyta</taxon>
        <taxon>Tracheophyta</taxon>
        <taxon>Spermatophyta</taxon>
        <taxon>Magnoliopsida</taxon>
        <taxon>Liliopsida</taxon>
        <taxon>Poales</taxon>
        <taxon>Poaceae</taxon>
        <taxon>BOP clade</taxon>
        <taxon>Pooideae</taxon>
        <taxon>Triticodae</taxon>
        <taxon>Triticeae</taxon>
        <taxon>Triticinae</taxon>
        <taxon>Triticum</taxon>
    </lineage>
</organism>
<dbReference type="CDD" id="cd14066">
    <property type="entry name" value="STKc_IRAK"/>
    <property type="match status" value="2"/>
</dbReference>
<name>A0A9R0R9P5_TRITD</name>
<evidence type="ECO:0000256" key="12">
    <source>
        <dbReference type="ARBA" id="ARBA00023136"/>
    </source>
</evidence>
<dbReference type="GO" id="GO:0005524">
    <property type="term" value="F:ATP binding"/>
    <property type="evidence" value="ECO:0007669"/>
    <property type="project" value="UniProtKB-UniRule"/>
</dbReference>
<dbReference type="Pfam" id="PF07714">
    <property type="entry name" value="PK_Tyr_Ser-Thr"/>
    <property type="match status" value="1"/>
</dbReference>
<evidence type="ECO:0000256" key="13">
    <source>
        <dbReference type="ARBA" id="ARBA00023157"/>
    </source>
</evidence>
<evidence type="ECO:0000256" key="6">
    <source>
        <dbReference type="ARBA" id="ARBA00022729"/>
    </source>
</evidence>
<dbReference type="PANTHER" id="PTHR27002">
    <property type="entry name" value="RECEPTOR-LIKE SERINE/THREONINE-PROTEIN KINASE SD1-8"/>
    <property type="match status" value="1"/>
</dbReference>
<feature type="chain" id="PRO_5040478826" description="non-specific serine/threonine protein kinase" evidence="19">
    <location>
        <begin position="23"/>
        <end position="1328"/>
    </location>
</feature>
<evidence type="ECO:0000256" key="5">
    <source>
        <dbReference type="ARBA" id="ARBA00022692"/>
    </source>
</evidence>
<evidence type="ECO:0000259" key="20">
    <source>
        <dbReference type="PROSITE" id="PS50011"/>
    </source>
</evidence>
<evidence type="ECO:0000256" key="14">
    <source>
        <dbReference type="ARBA" id="ARBA00023180"/>
    </source>
</evidence>
<sequence length="1328" mass="145673">MATIGVVVLLLLLLAPTPYLAAADFCDNVKAAGAALSRNASSSPVQFATATIGQAPDVVYALALCLGNVLDSSACGACIADWFATVNQTQCDKVGFSYRDCIVVYGAGADILAAPSNATGGSGDNTPPFQDWNIRNVTADDAPRIVNLTFELLAKTAVMAATTTPKLYATGIMDMKRVTTDVYSQVQCTPDLSADDCSACLRRLLGMVNSTMALRMGGRMGVTRCFFRYEAFPLYGARPMLSLPLSPPGPAPTTPTKRRSMLWVIPVAVVPLTAAAFFFFICYRRRLKRQRKGSRRAHSLEWQGKNSDFSLFEFEHLLEATRNFSEESKLGQGGFGAVYKGQLPDGSEIAVKRLASHSGQGFMEFKNEVQLIAKLQHTNLVRLLGCCSQEEEKILVYEYLPNKSLDFFIFDENKRALLDWTKLAAIIEGVANGLLYLHKHSRLLVIHRDLKPSNILLDSEMNPKISDFGLAKIFSSNDTEGDITRRVVGTYGYMAPEYALKGNFSIKSDVFSFGVVILEILSGKRNSGTQQCGGFINLLGYAWQLWEEGKWIDLVDVSLVSDSHSTKIMRCINIALLCVQENAVDRPTMGDIVSMLRNETMILTEPKQPAYINVRVGNEETSIAPESYSINDVSISITSPSERREDLTFTFSAFCHVKATRNRGAIRTSTYGQHGGRAAARAARSHASVGHGDRLNATLPGNASSSPQLFLTATANANTNNGTAGMVRGLALCRHDTTNLTACRECVASSFAYAHKMCPNHTAATVYYDYDETNALKPGCLLGFSGDRNFLNPASGTTGNGTFFQYFNAVNIAGNAGIVAAAVRQLLSQTARDAAAAARRFATGFMDGGTTTTLYALAQCTPDLSAGDCRACLQRLVGSINATNSVRLGGRIFRLRCNVRFEAFMFFEDKNMRRIPSPSSMAPAPAPASASKRHGVKPWVIALSVAASVALVALCFIVYCLRRLRKKNTKGTQGKRTHEFQEGDEQVWEMETELADFSVFDFNQILEATDNFSEENKLGEGGFGPVYKGCFPDGVEIAVKRLDSDSGQGFIEFKNEVELIAKLQHRNLVRLMGCCSQGEEKILVYEYLPNKSLDFFIFDEDRKALLDWDKRIAIIIGTAKGLLYLHKHSRLRVIHRDLKPSNILLDSEMNAKISDFGLAKIFSSNNTDTDTTRKVVGTYGYMAPEYASHDIFSIKSDVFSFGVLTLEIVSGKRNSHECGAFINLLGHAWQLFEEESWSELIDAALVPNIYSTEMMRCINIALLCVQENAVDRPTMLDVIAMLSNKTMILQKPKHPAYFSLSTAGNKEAPTTTQSCSVNDVTISTVTPR</sequence>
<keyword evidence="23" id="KW-1185">Reference proteome</keyword>